<accession>A0A0S4IY99</accession>
<dbReference type="SMART" id="SM00504">
    <property type="entry name" value="Ubox"/>
    <property type="match status" value="1"/>
</dbReference>
<dbReference type="PROSITE" id="PS51698">
    <property type="entry name" value="U_BOX"/>
    <property type="match status" value="1"/>
</dbReference>
<name>A0A0S4IY99_BODSA</name>
<dbReference type="CDD" id="cd16655">
    <property type="entry name" value="RING-Ubox_WDSUB1-like"/>
    <property type="match status" value="1"/>
</dbReference>
<organism evidence="2 3">
    <name type="scientific">Bodo saltans</name>
    <name type="common">Flagellated protozoan</name>
    <dbReference type="NCBI Taxonomy" id="75058"/>
    <lineage>
        <taxon>Eukaryota</taxon>
        <taxon>Discoba</taxon>
        <taxon>Euglenozoa</taxon>
        <taxon>Kinetoplastea</taxon>
        <taxon>Metakinetoplastina</taxon>
        <taxon>Eubodonida</taxon>
        <taxon>Bodonidae</taxon>
        <taxon>Bodo</taxon>
    </lineage>
</organism>
<dbReference type="VEuPathDB" id="TriTrypDB:BSAL_74330"/>
<dbReference type="InterPro" id="IPR013083">
    <property type="entry name" value="Znf_RING/FYVE/PHD"/>
</dbReference>
<protein>
    <recommendedName>
        <fullName evidence="1">U-box domain-containing protein</fullName>
    </recommendedName>
</protein>
<dbReference type="Pfam" id="PF04564">
    <property type="entry name" value="U-box"/>
    <property type="match status" value="1"/>
</dbReference>
<dbReference type="Gene3D" id="3.30.40.10">
    <property type="entry name" value="Zinc/RING finger domain, C3HC4 (zinc finger)"/>
    <property type="match status" value="1"/>
</dbReference>
<dbReference type="InterPro" id="IPR052085">
    <property type="entry name" value="WD-SAM-U-box"/>
</dbReference>
<dbReference type="Proteomes" id="UP000051952">
    <property type="component" value="Unassembled WGS sequence"/>
</dbReference>
<evidence type="ECO:0000313" key="2">
    <source>
        <dbReference type="EMBL" id="CUG09811.1"/>
    </source>
</evidence>
<dbReference type="PANTHER" id="PTHR46573:SF1">
    <property type="entry name" value="WD REPEAT, SAM AND U-BOX DOMAIN-CONTAINING PROTEIN 1"/>
    <property type="match status" value="1"/>
</dbReference>
<proteinExistence type="predicted"/>
<dbReference type="SUPFAM" id="SSF57850">
    <property type="entry name" value="RING/U-box"/>
    <property type="match status" value="1"/>
</dbReference>
<sequence>DIPAATAWSLLAQGAEQDESGGWSVKVARLVFSCQPVNNPLQLHLQEEDVRITVPSPDSLQQASAVPLPRHIDPVVAVTFALTDMADRNERAVRLISEGSDVSLRAAIELLEEGLSRLNAVRELDDESFVETSIRRLERTLQRLQFRGMRDAPRVALELQMQRNTFDRNSAAGFMNSDSGNHSHAAISPPRSPVRRQASNLILHRSFGSDDDSTMHSSPMDTPRAHYHALPATAAWSVSPPTPQAAPPAATLKPILVSKALLEAVAANERGDPNAARIPPELFCSITQCIMDDPVMTSDGNTYQRSAIEKWIYDGNITSPLTGLGLCDLELRPNLALRSMISNWGLMGGGAH</sequence>
<dbReference type="PANTHER" id="PTHR46573">
    <property type="entry name" value="WD REPEAT, SAM AND U-BOX DOMAIN-CONTAINING PROTEIN 1"/>
    <property type="match status" value="1"/>
</dbReference>
<dbReference type="EMBL" id="CYKH01000650">
    <property type="protein sequence ID" value="CUG09811.1"/>
    <property type="molecule type" value="Genomic_DNA"/>
</dbReference>
<dbReference type="OrthoDB" id="273087at2759"/>
<feature type="domain" description="U-box" evidence="1">
    <location>
        <begin position="277"/>
        <end position="351"/>
    </location>
</feature>
<dbReference type="InterPro" id="IPR003613">
    <property type="entry name" value="Ubox_domain"/>
</dbReference>
<keyword evidence="3" id="KW-1185">Reference proteome</keyword>
<evidence type="ECO:0000313" key="3">
    <source>
        <dbReference type="Proteomes" id="UP000051952"/>
    </source>
</evidence>
<gene>
    <name evidence="2" type="ORF">BSAL_74330</name>
</gene>
<dbReference type="AlphaFoldDB" id="A0A0S4IY99"/>
<dbReference type="GO" id="GO:0016567">
    <property type="term" value="P:protein ubiquitination"/>
    <property type="evidence" value="ECO:0007669"/>
    <property type="project" value="InterPro"/>
</dbReference>
<dbReference type="GO" id="GO:0004842">
    <property type="term" value="F:ubiquitin-protein transferase activity"/>
    <property type="evidence" value="ECO:0007669"/>
    <property type="project" value="InterPro"/>
</dbReference>
<evidence type="ECO:0000259" key="1">
    <source>
        <dbReference type="PROSITE" id="PS51698"/>
    </source>
</evidence>
<feature type="non-terminal residue" evidence="2">
    <location>
        <position position="1"/>
    </location>
</feature>
<reference evidence="3" key="1">
    <citation type="submission" date="2015-09" db="EMBL/GenBank/DDBJ databases">
        <authorList>
            <consortium name="Pathogen Informatics"/>
        </authorList>
    </citation>
    <scope>NUCLEOTIDE SEQUENCE [LARGE SCALE GENOMIC DNA]</scope>
    <source>
        <strain evidence="3">Lake Konstanz</strain>
    </source>
</reference>